<evidence type="ECO:0000313" key="2">
    <source>
        <dbReference type="Proteomes" id="UP000008021"/>
    </source>
</evidence>
<dbReference type="EnsemblPlants" id="OMERI01G06710.1">
    <property type="protein sequence ID" value="OMERI01G06710.1"/>
    <property type="gene ID" value="OMERI01G06710"/>
</dbReference>
<accession>A0A0E0BYT1</accession>
<reference evidence="1" key="1">
    <citation type="submission" date="2015-04" db="UniProtKB">
        <authorList>
            <consortium name="EnsemblPlants"/>
        </authorList>
    </citation>
    <scope>IDENTIFICATION</scope>
</reference>
<dbReference type="Gramene" id="OMERI01G06710.1">
    <property type="protein sequence ID" value="OMERI01G06710.1"/>
    <property type="gene ID" value="OMERI01G06710"/>
</dbReference>
<dbReference type="AlphaFoldDB" id="A0A0E0BYT1"/>
<organism evidence="1">
    <name type="scientific">Oryza meridionalis</name>
    <dbReference type="NCBI Taxonomy" id="40149"/>
    <lineage>
        <taxon>Eukaryota</taxon>
        <taxon>Viridiplantae</taxon>
        <taxon>Streptophyta</taxon>
        <taxon>Embryophyta</taxon>
        <taxon>Tracheophyta</taxon>
        <taxon>Spermatophyta</taxon>
        <taxon>Magnoliopsida</taxon>
        <taxon>Liliopsida</taxon>
        <taxon>Poales</taxon>
        <taxon>Poaceae</taxon>
        <taxon>BOP clade</taxon>
        <taxon>Oryzoideae</taxon>
        <taxon>Oryzeae</taxon>
        <taxon>Oryzinae</taxon>
        <taxon>Oryza</taxon>
    </lineage>
</organism>
<keyword evidence="2" id="KW-1185">Reference proteome</keyword>
<name>A0A0E0BYT1_9ORYZ</name>
<reference evidence="1" key="2">
    <citation type="submission" date="2018-05" db="EMBL/GenBank/DDBJ databases">
        <title>OmerRS3 (Oryza meridionalis Reference Sequence Version 3).</title>
        <authorList>
            <person name="Zhang J."/>
            <person name="Kudrna D."/>
            <person name="Lee S."/>
            <person name="Talag J."/>
            <person name="Welchert J."/>
            <person name="Wing R.A."/>
        </authorList>
    </citation>
    <scope>NUCLEOTIDE SEQUENCE [LARGE SCALE GENOMIC DNA]</scope>
    <source>
        <strain evidence="1">cv. OR44</strain>
    </source>
</reference>
<dbReference type="Proteomes" id="UP000008021">
    <property type="component" value="Chromosome 1"/>
</dbReference>
<protein>
    <submittedName>
        <fullName evidence="1">Uncharacterized protein</fullName>
    </submittedName>
</protein>
<dbReference type="HOGENOM" id="CLU_2487165_0_0_1"/>
<sequence length="87" mass="9449">MDLIMKGTKGNACMASWAVPLPLWHVVALDRVLLDSSGIVLMIKVFKSSSRADGCLLDFLRLKLGASFTFVRSAIAFLLSPGLPLAW</sequence>
<proteinExistence type="predicted"/>
<evidence type="ECO:0000313" key="1">
    <source>
        <dbReference type="EnsemblPlants" id="OMERI01G06710.1"/>
    </source>
</evidence>